<evidence type="ECO:0000256" key="3">
    <source>
        <dbReference type="ARBA" id="ARBA00012729"/>
    </source>
</evidence>
<dbReference type="EC" id="3.2.1.14" evidence="3"/>
<feature type="chain" id="PRO_5043395540" description="chitinase" evidence="11">
    <location>
        <begin position="26"/>
        <end position="298"/>
    </location>
</feature>
<accession>A0AAV8UDZ0</accession>
<keyword evidence="6" id="KW-1015">Disulfide bond</keyword>
<reference evidence="13 14" key="1">
    <citation type="submission" date="2021-09" db="EMBL/GenBank/DDBJ databases">
        <title>Genomic insights and catalytic innovation underlie evolution of tropane alkaloids biosynthesis.</title>
        <authorList>
            <person name="Wang Y.-J."/>
            <person name="Tian T."/>
            <person name="Huang J.-P."/>
            <person name="Huang S.-X."/>
        </authorList>
    </citation>
    <scope>NUCLEOTIDE SEQUENCE [LARGE SCALE GENOMIC DNA]</scope>
    <source>
        <strain evidence="13">KIB-2018</strain>
        <tissue evidence="13">Leaf</tissue>
    </source>
</reference>
<dbReference type="Proteomes" id="UP001159364">
    <property type="component" value="Linkage Group LG08"/>
</dbReference>
<evidence type="ECO:0000256" key="1">
    <source>
        <dbReference type="ARBA" id="ARBA00000822"/>
    </source>
</evidence>
<dbReference type="InterPro" id="IPR001579">
    <property type="entry name" value="Glyco_hydro_18_chit_AS"/>
</dbReference>
<keyword evidence="8 10" id="KW-0326">Glycosidase</keyword>
<dbReference type="GO" id="GO:0005576">
    <property type="term" value="C:extracellular region"/>
    <property type="evidence" value="ECO:0007669"/>
    <property type="project" value="TreeGrafter"/>
</dbReference>
<proteinExistence type="inferred from homology"/>
<dbReference type="PANTHER" id="PTHR45708:SF49">
    <property type="entry name" value="ENDOCHITINASE"/>
    <property type="match status" value="1"/>
</dbReference>
<protein>
    <recommendedName>
        <fullName evidence="3">chitinase</fullName>
        <ecNumber evidence="3">3.2.1.14</ecNumber>
    </recommendedName>
</protein>
<keyword evidence="14" id="KW-1185">Reference proteome</keyword>
<evidence type="ECO:0000256" key="6">
    <source>
        <dbReference type="ARBA" id="ARBA00023157"/>
    </source>
</evidence>
<dbReference type="PROSITE" id="PS01095">
    <property type="entry name" value="GH18_1"/>
    <property type="match status" value="1"/>
</dbReference>
<sequence>MAEQSLLALPIVFLAFLMLGVGSDAGKIAVYWGQNLYEGSLAKACATGNYQFINVGFLVAFGNSQTPTLNLAGHCNPYTNECRTLSSQIKACQRRGVKVMLSLGGSGGSYVLTSREDAKKVATYIWNHFLAGHAKSRPFGNAVFDGVDFDIEGGTQLYWDDLARFLSKYSKRGRKVYLTAAPQCPYPDAWIGKALATGLFDYVWVQFYNNAPCQYSSGNANNLKAAWKQWTSGLRKTKVFLGLPASLDAAGSGFIPAPELISKVLPAIKRSRNYGGVMLWSRYNDLNTGYSNAIKKHV</sequence>
<evidence type="ECO:0000256" key="7">
    <source>
        <dbReference type="ARBA" id="ARBA00023277"/>
    </source>
</evidence>
<dbReference type="InterPro" id="IPR001223">
    <property type="entry name" value="Glyco_hydro18_cat"/>
</dbReference>
<keyword evidence="5" id="KW-0146">Chitin degradation</keyword>
<organism evidence="13 14">
    <name type="scientific">Erythroxylum novogranatense</name>
    <dbReference type="NCBI Taxonomy" id="1862640"/>
    <lineage>
        <taxon>Eukaryota</taxon>
        <taxon>Viridiplantae</taxon>
        <taxon>Streptophyta</taxon>
        <taxon>Embryophyta</taxon>
        <taxon>Tracheophyta</taxon>
        <taxon>Spermatophyta</taxon>
        <taxon>Magnoliopsida</taxon>
        <taxon>eudicotyledons</taxon>
        <taxon>Gunneridae</taxon>
        <taxon>Pentapetalae</taxon>
        <taxon>rosids</taxon>
        <taxon>fabids</taxon>
        <taxon>Malpighiales</taxon>
        <taxon>Erythroxylaceae</taxon>
        <taxon>Erythroxylum</taxon>
    </lineage>
</organism>
<evidence type="ECO:0000256" key="11">
    <source>
        <dbReference type="SAM" id="SignalP"/>
    </source>
</evidence>
<comment type="catalytic activity">
    <reaction evidence="1">
        <text>Random endo-hydrolysis of N-acetyl-beta-D-glucosaminide (1-&gt;4)-beta-linkages in chitin and chitodextrins.</text>
        <dbReference type="EC" id="3.2.1.14"/>
    </reaction>
</comment>
<keyword evidence="4 10" id="KW-0378">Hydrolase</keyword>
<evidence type="ECO:0000256" key="2">
    <source>
        <dbReference type="ARBA" id="ARBA00009121"/>
    </source>
</evidence>
<dbReference type="EMBL" id="JAIWQS010000008">
    <property type="protein sequence ID" value="KAJ8900651.1"/>
    <property type="molecule type" value="Genomic_DNA"/>
</dbReference>
<evidence type="ECO:0000313" key="14">
    <source>
        <dbReference type="Proteomes" id="UP001159364"/>
    </source>
</evidence>
<evidence type="ECO:0000313" key="13">
    <source>
        <dbReference type="EMBL" id="KAJ8900651.1"/>
    </source>
</evidence>
<dbReference type="GO" id="GO:0000272">
    <property type="term" value="P:polysaccharide catabolic process"/>
    <property type="evidence" value="ECO:0007669"/>
    <property type="project" value="UniProtKB-KW"/>
</dbReference>
<keyword evidence="9" id="KW-0624">Polysaccharide degradation</keyword>
<dbReference type="InterPro" id="IPR050542">
    <property type="entry name" value="Glycosyl_Hydrlase18_Chitinase"/>
</dbReference>
<dbReference type="PROSITE" id="PS51910">
    <property type="entry name" value="GH18_2"/>
    <property type="match status" value="1"/>
</dbReference>
<feature type="signal peptide" evidence="11">
    <location>
        <begin position="1"/>
        <end position="25"/>
    </location>
</feature>
<evidence type="ECO:0000256" key="9">
    <source>
        <dbReference type="ARBA" id="ARBA00023326"/>
    </source>
</evidence>
<evidence type="ECO:0000256" key="10">
    <source>
        <dbReference type="RuleBase" id="RU000489"/>
    </source>
</evidence>
<dbReference type="FunFam" id="3.20.20.80:FF:000015">
    <property type="entry name" value="Acidic endochitinase SE2"/>
    <property type="match status" value="1"/>
</dbReference>
<name>A0AAV8UDZ0_9ROSI</name>
<evidence type="ECO:0000256" key="4">
    <source>
        <dbReference type="ARBA" id="ARBA00022801"/>
    </source>
</evidence>
<dbReference type="SUPFAM" id="SSF51445">
    <property type="entry name" value="(Trans)glycosidases"/>
    <property type="match status" value="1"/>
</dbReference>
<dbReference type="GO" id="GO:0008843">
    <property type="term" value="F:endochitinase activity"/>
    <property type="evidence" value="ECO:0007669"/>
    <property type="project" value="UniProtKB-EC"/>
</dbReference>
<feature type="domain" description="GH18" evidence="12">
    <location>
        <begin position="26"/>
        <end position="298"/>
    </location>
</feature>
<dbReference type="Pfam" id="PF00704">
    <property type="entry name" value="Glyco_hydro_18"/>
    <property type="match status" value="1"/>
</dbReference>
<dbReference type="PANTHER" id="PTHR45708">
    <property type="entry name" value="ENDOCHITINASE"/>
    <property type="match status" value="1"/>
</dbReference>
<dbReference type="AlphaFoldDB" id="A0AAV8UDZ0"/>
<keyword evidence="7" id="KW-0119">Carbohydrate metabolism</keyword>
<dbReference type="InterPro" id="IPR017853">
    <property type="entry name" value="GH"/>
</dbReference>
<evidence type="ECO:0000256" key="5">
    <source>
        <dbReference type="ARBA" id="ARBA00023024"/>
    </source>
</evidence>
<evidence type="ECO:0000256" key="8">
    <source>
        <dbReference type="ARBA" id="ARBA00023295"/>
    </source>
</evidence>
<comment type="similarity">
    <text evidence="2">Belongs to the glycosyl hydrolase 18 family. Chitinase class II subfamily.</text>
</comment>
<evidence type="ECO:0000259" key="12">
    <source>
        <dbReference type="PROSITE" id="PS51910"/>
    </source>
</evidence>
<dbReference type="Gene3D" id="3.20.20.80">
    <property type="entry name" value="Glycosidases"/>
    <property type="match status" value="1"/>
</dbReference>
<dbReference type="GO" id="GO:0006032">
    <property type="term" value="P:chitin catabolic process"/>
    <property type="evidence" value="ECO:0007669"/>
    <property type="project" value="UniProtKB-KW"/>
</dbReference>
<keyword evidence="11" id="KW-0732">Signal</keyword>
<dbReference type="CDD" id="cd02877">
    <property type="entry name" value="GH18_hevamine_XipI_class_III"/>
    <property type="match status" value="1"/>
</dbReference>
<gene>
    <name evidence="13" type="ORF">K2173_025428</name>
</gene>
<comment type="caution">
    <text evidence="13">The sequence shown here is derived from an EMBL/GenBank/DDBJ whole genome shotgun (WGS) entry which is preliminary data.</text>
</comment>
<dbReference type="InterPro" id="IPR045321">
    <property type="entry name" value="Cts1-like"/>
</dbReference>